<reference evidence="10" key="1">
    <citation type="submission" date="2022-10" db="EMBL/GenBank/DDBJ databases">
        <title>The WGS of Solirubrobacter sp. CPCC 204708.</title>
        <authorList>
            <person name="Jiang Z."/>
        </authorList>
    </citation>
    <scope>NUCLEOTIDE SEQUENCE</scope>
    <source>
        <strain evidence="10">CPCC 204708</strain>
    </source>
</reference>
<feature type="domain" description="ABC transporter" evidence="8">
    <location>
        <begin position="358"/>
        <end position="573"/>
    </location>
</feature>
<protein>
    <submittedName>
        <fullName evidence="10">ABC transporter ATP-binding protein/permease</fullName>
    </submittedName>
</protein>
<dbReference type="SMART" id="SM00382">
    <property type="entry name" value="AAA"/>
    <property type="match status" value="1"/>
</dbReference>
<feature type="transmembrane region" description="Helical" evidence="7">
    <location>
        <begin position="80"/>
        <end position="103"/>
    </location>
</feature>
<dbReference type="Gene3D" id="1.20.1560.10">
    <property type="entry name" value="ABC transporter type 1, transmembrane domain"/>
    <property type="match status" value="1"/>
</dbReference>
<dbReference type="PROSITE" id="PS50929">
    <property type="entry name" value="ABC_TM1F"/>
    <property type="match status" value="1"/>
</dbReference>
<dbReference type="InterPro" id="IPR027417">
    <property type="entry name" value="P-loop_NTPase"/>
</dbReference>
<dbReference type="PROSITE" id="PS50893">
    <property type="entry name" value="ABC_TRANSPORTER_2"/>
    <property type="match status" value="1"/>
</dbReference>
<dbReference type="CDD" id="cd03228">
    <property type="entry name" value="ABCC_MRP_Like"/>
    <property type="match status" value="1"/>
</dbReference>
<dbReference type="InterPro" id="IPR003439">
    <property type="entry name" value="ABC_transporter-like_ATP-bd"/>
</dbReference>
<keyword evidence="3" id="KW-0547">Nucleotide-binding</keyword>
<evidence type="ECO:0000313" key="11">
    <source>
        <dbReference type="Proteomes" id="UP001147700"/>
    </source>
</evidence>
<feature type="transmembrane region" description="Helical" evidence="7">
    <location>
        <begin position="299"/>
        <end position="315"/>
    </location>
</feature>
<dbReference type="RefSeq" id="WP_202954607.1">
    <property type="nucleotide sequence ID" value="NZ_JAPCID010000029.1"/>
</dbReference>
<evidence type="ECO:0000256" key="1">
    <source>
        <dbReference type="ARBA" id="ARBA00004651"/>
    </source>
</evidence>
<proteinExistence type="predicted"/>
<evidence type="ECO:0000256" key="2">
    <source>
        <dbReference type="ARBA" id="ARBA00022692"/>
    </source>
</evidence>
<feature type="transmembrane region" description="Helical" evidence="7">
    <location>
        <begin position="47"/>
        <end position="68"/>
    </location>
</feature>
<sequence length="573" mass="61532">MGLLDRLSAALAPAADDDQLVAAAPAQRVRTILRRFWPFARPFRRRWLLGLLLAAALPAVEAVEIWLFKSVVDDVLVPADLAALWPLAAAMASLALAGALLSFGDEYIATWVGERFTVAVRAAVFDHLQRLEPDALDRRRHGDVLSRLSGDLHAIETLLLSALAEAVQAAARLLFFVAALFVLSWKLALVSLIVVPPLWFAARHFGRLARRAARERRRRSGTVNTVLEEALANSALVQAANAQAHEQARLRREAEGASEAELAGTRIAGLFAPVINLIELLGAIVIIALGTWALSSGDLTLGGLLAFLAYLSQLYRPLRDLTRLYTSVFEATAGAERVMELLDTQPRVVERPGAHDLVRAAGRLELRGVHFAYDRLALADASLVVPPGRFVALTGASGAGKSTVAKLAVRFLDPDAGTVHLDGHDVRDLTLQSLRRNVALLLQDAPLLDGTIADNVAYGHSDATDADVRRALAVTGLDLDPATPVGQKGRALSGGQRRRVAMARALLQDAPVLILDEPTAGLDPDAARELIAPLRAIARDRATLLITHDPVLAEAADEVIVLDGGRVQCMATR</sequence>
<dbReference type="InterPro" id="IPR011527">
    <property type="entry name" value="ABC1_TM_dom"/>
</dbReference>
<comment type="subcellular location">
    <subcellularLocation>
        <location evidence="1">Cell membrane</location>
        <topology evidence="1">Multi-pass membrane protein</topology>
    </subcellularLocation>
</comment>
<dbReference type="PANTHER" id="PTHR43394:SF1">
    <property type="entry name" value="ATP-BINDING CASSETTE SUB-FAMILY B MEMBER 10, MITOCHONDRIAL"/>
    <property type="match status" value="1"/>
</dbReference>
<evidence type="ECO:0000256" key="7">
    <source>
        <dbReference type="SAM" id="Phobius"/>
    </source>
</evidence>
<keyword evidence="6 7" id="KW-0472">Membrane</keyword>
<evidence type="ECO:0000256" key="3">
    <source>
        <dbReference type="ARBA" id="ARBA00022741"/>
    </source>
</evidence>
<organism evidence="10 11">
    <name type="scientific">Solirubrobacter deserti</name>
    <dbReference type="NCBI Taxonomy" id="2282478"/>
    <lineage>
        <taxon>Bacteria</taxon>
        <taxon>Bacillati</taxon>
        <taxon>Actinomycetota</taxon>
        <taxon>Thermoleophilia</taxon>
        <taxon>Solirubrobacterales</taxon>
        <taxon>Solirubrobacteraceae</taxon>
        <taxon>Solirubrobacter</taxon>
    </lineage>
</organism>
<dbReference type="Gene3D" id="3.40.50.300">
    <property type="entry name" value="P-loop containing nucleotide triphosphate hydrolases"/>
    <property type="match status" value="1"/>
</dbReference>
<dbReference type="PANTHER" id="PTHR43394">
    <property type="entry name" value="ATP-DEPENDENT PERMEASE MDL1, MITOCHONDRIAL"/>
    <property type="match status" value="1"/>
</dbReference>
<dbReference type="InterPro" id="IPR003593">
    <property type="entry name" value="AAA+_ATPase"/>
</dbReference>
<comment type="caution">
    <text evidence="10">The sequence shown here is derived from an EMBL/GenBank/DDBJ whole genome shotgun (WGS) entry which is preliminary data.</text>
</comment>
<keyword evidence="4 10" id="KW-0067">ATP-binding</keyword>
<feature type="transmembrane region" description="Helical" evidence="7">
    <location>
        <begin position="173"/>
        <end position="201"/>
    </location>
</feature>
<dbReference type="EMBL" id="JAPCID010000029">
    <property type="protein sequence ID" value="MDA0139822.1"/>
    <property type="molecule type" value="Genomic_DNA"/>
</dbReference>
<dbReference type="SUPFAM" id="SSF90123">
    <property type="entry name" value="ABC transporter transmembrane region"/>
    <property type="match status" value="1"/>
</dbReference>
<evidence type="ECO:0000259" key="9">
    <source>
        <dbReference type="PROSITE" id="PS50929"/>
    </source>
</evidence>
<name>A0ABT4RMM4_9ACTN</name>
<dbReference type="InterPro" id="IPR017871">
    <property type="entry name" value="ABC_transporter-like_CS"/>
</dbReference>
<dbReference type="Pfam" id="PF00005">
    <property type="entry name" value="ABC_tran"/>
    <property type="match status" value="1"/>
</dbReference>
<keyword evidence="2 7" id="KW-0812">Transmembrane</keyword>
<evidence type="ECO:0000313" key="10">
    <source>
        <dbReference type="EMBL" id="MDA0139822.1"/>
    </source>
</evidence>
<dbReference type="Pfam" id="PF00664">
    <property type="entry name" value="ABC_membrane"/>
    <property type="match status" value="1"/>
</dbReference>
<dbReference type="PROSITE" id="PS00211">
    <property type="entry name" value="ABC_TRANSPORTER_1"/>
    <property type="match status" value="1"/>
</dbReference>
<evidence type="ECO:0000256" key="6">
    <source>
        <dbReference type="ARBA" id="ARBA00023136"/>
    </source>
</evidence>
<dbReference type="GO" id="GO:0005524">
    <property type="term" value="F:ATP binding"/>
    <property type="evidence" value="ECO:0007669"/>
    <property type="project" value="UniProtKB-KW"/>
</dbReference>
<feature type="transmembrane region" description="Helical" evidence="7">
    <location>
        <begin position="270"/>
        <end position="293"/>
    </location>
</feature>
<evidence type="ECO:0000259" key="8">
    <source>
        <dbReference type="PROSITE" id="PS50893"/>
    </source>
</evidence>
<dbReference type="SUPFAM" id="SSF52540">
    <property type="entry name" value="P-loop containing nucleoside triphosphate hydrolases"/>
    <property type="match status" value="1"/>
</dbReference>
<keyword evidence="11" id="KW-1185">Reference proteome</keyword>
<evidence type="ECO:0000256" key="4">
    <source>
        <dbReference type="ARBA" id="ARBA00022840"/>
    </source>
</evidence>
<dbReference type="InterPro" id="IPR039421">
    <property type="entry name" value="Type_1_exporter"/>
</dbReference>
<evidence type="ECO:0000256" key="5">
    <source>
        <dbReference type="ARBA" id="ARBA00022989"/>
    </source>
</evidence>
<dbReference type="InterPro" id="IPR036640">
    <property type="entry name" value="ABC1_TM_sf"/>
</dbReference>
<accession>A0ABT4RMM4</accession>
<keyword evidence="5 7" id="KW-1133">Transmembrane helix</keyword>
<dbReference type="Proteomes" id="UP001147700">
    <property type="component" value="Unassembled WGS sequence"/>
</dbReference>
<gene>
    <name evidence="10" type="ORF">OJ962_20135</name>
</gene>
<feature type="domain" description="ABC transmembrane type-1" evidence="9">
    <location>
        <begin position="48"/>
        <end position="330"/>
    </location>
</feature>